<evidence type="ECO:0000313" key="3">
    <source>
        <dbReference type="Proteomes" id="UP000319848"/>
    </source>
</evidence>
<sequence length="279" mass="31035">MKTLRIVSLALLAIFASCSSDNDETVTINELDGLTKIQEITNDTHVIELYSASGVLQQGHNAISLRIKNKTTNEYEKNATVSWAPLMHMMSMQHACPYSAVTKTSGKETLYNGYIVFQMAQNDTEYWSLKINYSINGTAYSVDETISVPASAKRRVTSFTGTDGTKYVLALIEPTSPKVAVNDIKMGVFKMENMMNFPIVNNYTVKIDPRMPSMGNHGSPNNVNLTQSTDLLYNGKLSLTMTGYWKINLQLLNSVNEVLKGEEITDTTTASSIYFEVEF</sequence>
<dbReference type="PROSITE" id="PS51257">
    <property type="entry name" value="PROKAR_LIPOPROTEIN"/>
    <property type="match status" value="1"/>
</dbReference>
<evidence type="ECO:0000256" key="1">
    <source>
        <dbReference type="SAM" id="SignalP"/>
    </source>
</evidence>
<gene>
    <name evidence="2" type="ORF">IP98_00481</name>
</gene>
<organism evidence="2 3">
    <name type="scientific">Flavobacterium cauense R2A-7</name>
    <dbReference type="NCBI Taxonomy" id="1341154"/>
    <lineage>
        <taxon>Bacteria</taxon>
        <taxon>Pseudomonadati</taxon>
        <taxon>Bacteroidota</taxon>
        <taxon>Flavobacteriia</taxon>
        <taxon>Flavobacteriales</taxon>
        <taxon>Flavobacteriaceae</taxon>
        <taxon>Flavobacterium</taxon>
    </lineage>
</organism>
<name>V6RZZ6_9FLAO</name>
<keyword evidence="3" id="KW-1185">Reference proteome</keyword>
<evidence type="ECO:0008006" key="4">
    <source>
        <dbReference type="Google" id="ProtNLM"/>
    </source>
</evidence>
<dbReference type="AlphaFoldDB" id="V6RZZ6"/>
<reference evidence="2 3" key="1">
    <citation type="journal article" date="2015" name="Stand. Genomic Sci.">
        <title>Genomic Encyclopedia of Bacterial and Archaeal Type Strains, Phase III: the genomes of soil and plant-associated and newly described type strains.</title>
        <authorList>
            <person name="Whitman W.B."/>
            <person name="Woyke T."/>
            <person name="Klenk H.P."/>
            <person name="Zhou Y."/>
            <person name="Lilburn T.G."/>
            <person name="Beck B.J."/>
            <person name="De Vos P."/>
            <person name="Vandamme P."/>
            <person name="Eisen J.A."/>
            <person name="Garrity G."/>
            <person name="Hugenholtz P."/>
            <person name="Kyrpides N.C."/>
        </authorList>
    </citation>
    <scope>NUCLEOTIDE SEQUENCE [LARGE SCALE GENOMIC DNA]</scope>
    <source>
        <strain evidence="2 3">CGMCC 1.7270</strain>
    </source>
</reference>
<dbReference type="OrthoDB" id="1065544at2"/>
<keyword evidence="1" id="KW-0732">Signal</keyword>
<feature type="signal peptide" evidence="1">
    <location>
        <begin position="1"/>
        <end position="22"/>
    </location>
</feature>
<accession>V6RZZ6</accession>
<protein>
    <recommendedName>
        <fullName evidence="4">YtkA-like protein</fullName>
    </recommendedName>
</protein>
<dbReference type="RefSeq" id="WP_023570884.1">
    <property type="nucleotide sequence ID" value="NZ_AVBI01000016.1"/>
</dbReference>
<proteinExistence type="predicted"/>
<feature type="chain" id="PRO_5030178684" description="YtkA-like protein" evidence="1">
    <location>
        <begin position="23"/>
        <end position="279"/>
    </location>
</feature>
<comment type="caution">
    <text evidence="2">The sequence shown here is derived from an EMBL/GenBank/DDBJ whole genome shotgun (WGS) entry which is preliminary data.</text>
</comment>
<dbReference type="STRING" id="1341154.FCR2A7T_17580"/>
<dbReference type="Proteomes" id="UP000319848">
    <property type="component" value="Unassembled WGS sequence"/>
</dbReference>
<evidence type="ECO:0000313" key="2">
    <source>
        <dbReference type="EMBL" id="TWI14524.1"/>
    </source>
</evidence>
<dbReference type="EMBL" id="VLKQ01000002">
    <property type="protein sequence ID" value="TWI14524.1"/>
    <property type="molecule type" value="Genomic_DNA"/>
</dbReference>